<evidence type="ECO:0000313" key="1">
    <source>
        <dbReference type="EMBL" id="KAJ7606815.1"/>
    </source>
</evidence>
<comment type="caution">
    <text evidence="1">The sequence shown here is derived from an EMBL/GenBank/DDBJ whole genome shotgun (WGS) entry which is preliminary data.</text>
</comment>
<reference evidence="1" key="1">
    <citation type="submission" date="2023-03" db="EMBL/GenBank/DDBJ databases">
        <title>Massive genome expansion in bonnet fungi (Mycena s.s.) driven by repeated elements and novel gene families across ecological guilds.</title>
        <authorList>
            <consortium name="Lawrence Berkeley National Laboratory"/>
            <person name="Harder C.B."/>
            <person name="Miyauchi S."/>
            <person name="Viragh M."/>
            <person name="Kuo A."/>
            <person name="Thoen E."/>
            <person name="Andreopoulos B."/>
            <person name="Lu D."/>
            <person name="Skrede I."/>
            <person name="Drula E."/>
            <person name="Henrissat B."/>
            <person name="Morin E."/>
            <person name="Kohler A."/>
            <person name="Barry K."/>
            <person name="LaButti K."/>
            <person name="Morin E."/>
            <person name="Salamov A."/>
            <person name="Lipzen A."/>
            <person name="Mereny Z."/>
            <person name="Hegedus B."/>
            <person name="Baldrian P."/>
            <person name="Stursova M."/>
            <person name="Weitz H."/>
            <person name="Taylor A."/>
            <person name="Grigoriev I.V."/>
            <person name="Nagy L.G."/>
            <person name="Martin F."/>
            <person name="Kauserud H."/>
        </authorList>
    </citation>
    <scope>NUCLEOTIDE SEQUENCE</scope>
    <source>
        <strain evidence="1">9284</strain>
    </source>
</reference>
<dbReference type="AlphaFoldDB" id="A0AAD7F7B7"/>
<organism evidence="1 3">
    <name type="scientific">Roridomyces roridus</name>
    <dbReference type="NCBI Taxonomy" id="1738132"/>
    <lineage>
        <taxon>Eukaryota</taxon>
        <taxon>Fungi</taxon>
        <taxon>Dikarya</taxon>
        <taxon>Basidiomycota</taxon>
        <taxon>Agaricomycotina</taxon>
        <taxon>Agaricomycetes</taxon>
        <taxon>Agaricomycetidae</taxon>
        <taxon>Agaricales</taxon>
        <taxon>Marasmiineae</taxon>
        <taxon>Mycenaceae</taxon>
        <taxon>Roridomyces</taxon>
    </lineage>
</organism>
<dbReference type="Gene3D" id="3.80.10.10">
    <property type="entry name" value="Ribonuclease Inhibitor"/>
    <property type="match status" value="1"/>
</dbReference>
<dbReference type="InterPro" id="IPR032675">
    <property type="entry name" value="LRR_dom_sf"/>
</dbReference>
<protein>
    <recommendedName>
        <fullName evidence="4">F-box domain-containing protein</fullName>
    </recommendedName>
</protein>
<evidence type="ECO:0008006" key="4">
    <source>
        <dbReference type="Google" id="ProtNLM"/>
    </source>
</evidence>
<proteinExistence type="predicted"/>
<evidence type="ECO:0000313" key="2">
    <source>
        <dbReference type="EMBL" id="KAJ7640978.1"/>
    </source>
</evidence>
<sequence length="388" mass="44102">MDSCPTEILLQIASFLPSEDDLQNLRLVGRRLCDAATQYAFLKLVVFDHACSVRRFIGLLECEDQRILHVVENVVFNGLQTDHYALGADPTLPLLTHALSLIHRLPKLHSLRLDFMPDEDNPTIPAEGGHTFNSYYLQVQLACIRGLTSNPLPLPRLRTLHLGSLHGYIPHELQTDAFFTLFRPLTHLSIRVQSLLHRVNLPDEVSLFDETLSRIFENTPHLTSLELASASLEGPCSVFRFEDFRIPSLRSLSVRGFVLAGQDDGHPIPASVVERGTPLALETFILNHAHMLRRLEMHDCVVALPNGSWDNVFRRIRLRLTQLVEFVWIAQPAEEMNCTVLYAGFDFNERVNPAMRYAIRHDIMDFEGVQKVQLEMLQEAVLSRSSTR</sequence>
<name>A0AAD7F7B7_9AGAR</name>
<dbReference type="Proteomes" id="UP001221142">
    <property type="component" value="Unassembled WGS sequence"/>
</dbReference>
<keyword evidence="3" id="KW-1185">Reference proteome</keyword>
<accession>A0AAD7F7B7</accession>
<dbReference type="EMBL" id="JARKIF010000054">
    <property type="protein sequence ID" value="KAJ7606815.1"/>
    <property type="molecule type" value="Genomic_DNA"/>
</dbReference>
<dbReference type="EMBL" id="JARKIF010000004">
    <property type="protein sequence ID" value="KAJ7640978.1"/>
    <property type="molecule type" value="Genomic_DNA"/>
</dbReference>
<gene>
    <name evidence="2" type="ORF">FB45DRAFT_899203</name>
    <name evidence="1" type="ORF">FB45DRAFT_949187</name>
</gene>
<evidence type="ECO:0000313" key="3">
    <source>
        <dbReference type="Proteomes" id="UP001221142"/>
    </source>
</evidence>